<dbReference type="EMBL" id="JAJFAZ020000008">
    <property type="protein sequence ID" value="KAI5313790.1"/>
    <property type="molecule type" value="Genomic_DNA"/>
</dbReference>
<reference evidence="1 2" key="1">
    <citation type="journal article" date="2022" name="G3 (Bethesda)">
        <title>Whole-genome sequence and methylome profiling of the almond [Prunus dulcis (Mill.) D.A. Webb] cultivar 'Nonpareil'.</title>
        <authorList>
            <person name="D'Amico-Willman K.M."/>
            <person name="Ouma W.Z."/>
            <person name="Meulia T."/>
            <person name="Sideli G.M."/>
            <person name="Gradziel T.M."/>
            <person name="Fresnedo-Ramirez J."/>
        </authorList>
    </citation>
    <scope>NUCLEOTIDE SEQUENCE [LARGE SCALE GENOMIC DNA]</scope>
    <source>
        <strain evidence="1">Clone GOH B32 T37-40</strain>
    </source>
</reference>
<evidence type="ECO:0000313" key="2">
    <source>
        <dbReference type="Proteomes" id="UP001054821"/>
    </source>
</evidence>
<sequence length="79" mass="8940">MMLRCIFFSFGCRLRSFGKGYHSASDRVRTLCGFCKLLQRNAALVTFVGVNHQSFTFCYLFFLQSADLEFCSAEGGLSM</sequence>
<evidence type="ECO:0000313" key="1">
    <source>
        <dbReference type="EMBL" id="KAI5313790.1"/>
    </source>
</evidence>
<dbReference type="AlphaFoldDB" id="A0AAD4UVV1"/>
<comment type="caution">
    <text evidence="1">The sequence shown here is derived from an EMBL/GenBank/DDBJ whole genome shotgun (WGS) entry which is preliminary data.</text>
</comment>
<proteinExistence type="predicted"/>
<dbReference type="Proteomes" id="UP001054821">
    <property type="component" value="Chromosome 8"/>
</dbReference>
<protein>
    <submittedName>
        <fullName evidence="1">Uncharacterized protein</fullName>
    </submittedName>
</protein>
<accession>A0AAD4UVV1</accession>
<organism evidence="1 2">
    <name type="scientific">Prunus dulcis</name>
    <name type="common">Almond</name>
    <name type="synonym">Amygdalus dulcis</name>
    <dbReference type="NCBI Taxonomy" id="3755"/>
    <lineage>
        <taxon>Eukaryota</taxon>
        <taxon>Viridiplantae</taxon>
        <taxon>Streptophyta</taxon>
        <taxon>Embryophyta</taxon>
        <taxon>Tracheophyta</taxon>
        <taxon>Spermatophyta</taxon>
        <taxon>Magnoliopsida</taxon>
        <taxon>eudicotyledons</taxon>
        <taxon>Gunneridae</taxon>
        <taxon>Pentapetalae</taxon>
        <taxon>rosids</taxon>
        <taxon>fabids</taxon>
        <taxon>Rosales</taxon>
        <taxon>Rosaceae</taxon>
        <taxon>Amygdaloideae</taxon>
        <taxon>Amygdaleae</taxon>
        <taxon>Prunus</taxon>
    </lineage>
</organism>
<keyword evidence="2" id="KW-1185">Reference proteome</keyword>
<gene>
    <name evidence="1" type="ORF">L3X38_042966</name>
</gene>
<name>A0AAD4UVV1_PRUDU</name>